<reference evidence="1" key="2">
    <citation type="journal article" date="2015" name="Fish Shellfish Immunol.">
        <title>Early steps in the European eel (Anguilla anguilla)-Vibrio vulnificus interaction in the gills: Role of the RtxA13 toxin.</title>
        <authorList>
            <person name="Callol A."/>
            <person name="Pajuelo D."/>
            <person name="Ebbesson L."/>
            <person name="Teles M."/>
            <person name="MacKenzie S."/>
            <person name="Amaro C."/>
        </authorList>
    </citation>
    <scope>NUCLEOTIDE SEQUENCE</scope>
</reference>
<dbReference type="AlphaFoldDB" id="A0A0E9R460"/>
<accession>A0A0E9R460</accession>
<reference evidence="1" key="1">
    <citation type="submission" date="2014-11" db="EMBL/GenBank/DDBJ databases">
        <authorList>
            <person name="Amaro Gonzalez C."/>
        </authorList>
    </citation>
    <scope>NUCLEOTIDE SEQUENCE</scope>
</reference>
<sequence length="44" mass="5057">MGWISQYSLCSSEHRLLVYRLKGLVFFLPYGLHGGLNKTGNPRF</sequence>
<proteinExistence type="predicted"/>
<dbReference type="EMBL" id="GBXM01084636">
    <property type="protein sequence ID" value="JAH23941.1"/>
    <property type="molecule type" value="Transcribed_RNA"/>
</dbReference>
<name>A0A0E9R460_ANGAN</name>
<protein>
    <submittedName>
        <fullName evidence="1">Uncharacterized protein</fullName>
    </submittedName>
</protein>
<organism evidence="1">
    <name type="scientific">Anguilla anguilla</name>
    <name type="common">European freshwater eel</name>
    <name type="synonym">Muraena anguilla</name>
    <dbReference type="NCBI Taxonomy" id="7936"/>
    <lineage>
        <taxon>Eukaryota</taxon>
        <taxon>Metazoa</taxon>
        <taxon>Chordata</taxon>
        <taxon>Craniata</taxon>
        <taxon>Vertebrata</taxon>
        <taxon>Euteleostomi</taxon>
        <taxon>Actinopterygii</taxon>
        <taxon>Neopterygii</taxon>
        <taxon>Teleostei</taxon>
        <taxon>Anguilliformes</taxon>
        <taxon>Anguillidae</taxon>
        <taxon>Anguilla</taxon>
    </lineage>
</organism>
<evidence type="ECO:0000313" key="1">
    <source>
        <dbReference type="EMBL" id="JAH23941.1"/>
    </source>
</evidence>